<evidence type="ECO:0000256" key="2">
    <source>
        <dbReference type="ARBA" id="ARBA00022630"/>
    </source>
</evidence>
<feature type="domain" description="Nitroreductase" evidence="6">
    <location>
        <begin position="11"/>
        <end position="164"/>
    </location>
</feature>
<evidence type="ECO:0000313" key="8">
    <source>
        <dbReference type="Proteomes" id="UP000051160"/>
    </source>
</evidence>
<dbReference type="InterPro" id="IPR016446">
    <property type="entry name" value="Flavin_OxRdtase_Frp"/>
</dbReference>
<evidence type="ECO:0000256" key="1">
    <source>
        <dbReference type="ARBA" id="ARBA00008366"/>
    </source>
</evidence>
<dbReference type="InterPro" id="IPR000415">
    <property type="entry name" value="Nitroreductase-like"/>
</dbReference>
<dbReference type="Pfam" id="PF00881">
    <property type="entry name" value="Nitroreductase"/>
    <property type="match status" value="1"/>
</dbReference>
<comment type="caution">
    <text evidence="7">The sequence shown here is derived from an EMBL/GenBank/DDBJ whole genome shotgun (WGS) entry which is preliminary data.</text>
</comment>
<dbReference type="Gene3D" id="3.40.109.10">
    <property type="entry name" value="NADH Oxidase"/>
    <property type="match status" value="1"/>
</dbReference>
<keyword evidence="3 5" id="KW-0288">FMN</keyword>
<dbReference type="Proteomes" id="UP000051160">
    <property type="component" value="Unassembled WGS sequence"/>
</dbReference>
<keyword evidence="8" id="KW-1185">Reference proteome</keyword>
<dbReference type="PATRIC" id="fig|1423776.4.peg.653"/>
<name>A0A0R1M1G4_9LACO</name>
<evidence type="ECO:0000256" key="3">
    <source>
        <dbReference type="ARBA" id="ARBA00022643"/>
    </source>
</evidence>
<sequence length="253" mass="28003">MTNDILTLLGQHRSVRQFDGQPLSSSEVNTLVDAAQHAATSTFAQQYSIISITDPVIKHELGNISGHHWLEKSGHYFMMVADQHRNLQIATAAHANTDILHSFDKFLAGTFDAAIATEAIVTAGESLGLGSTIMGSILNHAQSVIDLLHLPSLTFPLLGIAIGHPAENPDLKPRLPQPLMHFDNQYALPTDFNQQLSGYDARVAEYYQHRNSHLKQIDFSQHMVQELSRDPKLRSELIQVISQQGFDVSAHEV</sequence>
<keyword evidence="2 5" id="KW-0285">Flavoprotein</keyword>
<dbReference type="PANTHER" id="PTHR43425:SF2">
    <property type="entry name" value="OXYGEN-INSENSITIVE NADPH NITROREDUCTASE"/>
    <property type="match status" value="1"/>
</dbReference>
<evidence type="ECO:0000256" key="4">
    <source>
        <dbReference type="ARBA" id="ARBA00023002"/>
    </source>
</evidence>
<dbReference type="OrthoDB" id="9775805at2"/>
<dbReference type="AlphaFoldDB" id="A0A0R1M1G4"/>
<organism evidence="7 8">
    <name type="scientific">Secundilactobacillus odoratitofui DSM 19909 = JCM 15043</name>
    <dbReference type="NCBI Taxonomy" id="1423776"/>
    <lineage>
        <taxon>Bacteria</taxon>
        <taxon>Bacillati</taxon>
        <taxon>Bacillota</taxon>
        <taxon>Bacilli</taxon>
        <taxon>Lactobacillales</taxon>
        <taxon>Lactobacillaceae</taxon>
        <taxon>Secundilactobacillus</taxon>
    </lineage>
</organism>
<evidence type="ECO:0000259" key="6">
    <source>
        <dbReference type="Pfam" id="PF00881"/>
    </source>
</evidence>
<dbReference type="GO" id="GO:0016491">
    <property type="term" value="F:oxidoreductase activity"/>
    <property type="evidence" value="ECO:0007669"/>
    <property type="project" value="UniProtKB-UniRule"/>
</dbReference>
<reference evidence="7 8" key="1">
    <citation type="journal article" date="2015" name="Genome Announc.">
        <title>Expanding the biotechnology potential of lactobacilli through comparative genomics of 213 strains and associated genera.</title>
        <authorList>
            <person name="Sun Z."/>
            <person name="Harris H.M."/>
            <person name="McCann A."/>
            <person name="Guo C."/>
            <person name="Argimon S."/>
            <person name="Zhang W."/>
            <person name="Yang X."/>
            <person name="Jeffery I.B."/>
            <person name="Cooney J.C."/>
            <person name="Kagawa T.F."/>
            <person name="Liu W."/>
            <person name="Song Y."/>
            <person name="Salvetti E."/>
            <person name="Wrobel A."/>
            <person name="Rasinkangas P."/>
            <person name="Parkhill J."/>
            <person name="Rea M.C."/>
            <person name="O'Sullivan O."/>
            <person name="Ritari J."/>
            <person name="Douillard F.P."/>
            <person name="Paul Ross R."/>
            <person name="Yang R."/>
            <person name="Briner A.E."/>
            <person name="Felis G.E."/>
            <person name="de Vos W.M."/>
            <person name="Barrangou R."/>
            <person name="Klaenhammer T.R."/>
            <person name="Caufield P.W."/>
            <person name="Cui Y."/>
            <person name="Zhang H."/>
            <person name="O'Toole P.W."/>
        </authorList>
    </citation>
    <scope>NUCLEOTIDE SEQUENCE [LARGE SCALE GENOMIC DNA]</scope>
    <source>
        <strain evidence="7 8">DSM 19909</strain>
    </source>
</reference>
<protein>
    <submittedName>
        <fullName evidence="7">Nitroreductase</fullName>
    </submittedName>
</protein>
<keyword evidence="5" id="KW-0521">NADP</keyword>
<proteinExistence type="inferred from homology"/>
<evidence type="ECO:0000313" key="7">
    <source>
        <dbReference type="EMBL" id="KRK98905.1"/>
    </source>
</evidence>
<dbReference type="PANTHER" id="PTHR43425">
    <property type="entry name" value="OXYGEN-INSENSITIVE NADPH NITROREDUCTASE"/>
    <property type="match status" value="1"/>
</dbReference>
<dbReference type="EMBL" id="AZEE01000027">
    <property type="protein sequence ID" value="KRK98905.1"/>
    <property type="molecule type" value="Genomic_DNA"/>
</dbReference>
<dbReference type="PIRSF" id="PIRSF005426">
    <property type="entry name" value="Frp"/>
    <property type="match status" value="1"/>
</dbReference>
<dbReference type="RefSeq" id="WP_054698917.1">
    <property type="nucleotide sequence ID" value="NZ_AZEE01000027.1"/>
</dbReference>
<accession>A0A0R1M1G4</accession>
<evidence type="ECO:0000256" key="5">
    <source>
        <dbReference type="PIRNR" id="PIRNR005426"/>
    </source>
</evidence>
<comment type="similarity">
    <text evidence="1 5">Belongs to the flavin oxidoreductase frp family.</text>
</comment>
<dbReference type="InterPro" id="IPR029479">
    <property type="entry name" value="Nitroreductase"/>
</dbReference>
<dbReference type="SUPFAM" id="SSF55469">
    <property type="entry name" value="FMN-dependent nitroreductase-like"/>
    <property type="match status" value="1"/>
</dbReference>
<keyword evidence="4 5" id="KW-0560">Oxidoreductase</keyword>
<gene>
    <name evidence="7" type="ORF">FD04_GL000650</name>
</gene>
<dbReference type="STRING" id="1423776.FD04_GL000650"/>